<evidence type="ECO:0000313" key="2">
    <source>
        <dbReference type="EMBL" id="MCA6068314.1"/>
    </source>
</evidence>
<dbReference type="Proteomes" id="UP000618240">
    <property type="component" value="Unassembled WGS sequence"/>
</dbReference>
<feature type="signal peptide" evidence="1">
    <location>
        <begin position="1"/>
        <end position="18"/>
    </location>
</feature>
<proteinExistence type="predicted"/>
<keyword evidence="1" id="KW-0732">Signal</keyword>
<accession>A0ABS8A2V3</accession>
<organism evidence="2 3">
    <name type="scientific">Chryseobacterium tagetis</name>
    <dbReference type="NCBI Taxonomy" id="2801334"/>
    <lineage>
        <taxon>Bacteria</taxon>
        <taxon>Pseudomonadati</taxon>
        <taxon>Bacteroidota</taxon>
        <taxon>Flavobacteriia</taxon>
        <taxon>Flavobacteriales</taxon>
        <taxon>Weeksellaceae</taxon>
        <taxon>Chryseobacterium group</taxon>
        <taxon>Chryseobacterium</taxon>
    </lineage>
</organism>
<reference evidence="2 3" key="1">
    <citation type="submission" date="2021-09" db="EMBL/GenBank/DDBJ databases">
        <title>Genome sequencing and assembly of Chryseobacterium sp. RG1.</title>
        <authorList>
            <person name="Chhetri G."/>
        </authorList>
    </citation>
    <scope>NUCLEOTIDE SEQUENCE [LARGE SCALE GENOMIC DNA]</scope>
    <source>
        <strain evidence="2 3">RG1</strain>
    </source>
</reference>
<dbReference type="RefSeq" id="WP_225689537.1">
    <property type="nucleotide sequence ID" value="NZ_JAERSE020000004.1"/>
</dbReference>
<keyword evidence="3" id="KW-1185">Reference proteome</keyword>
<comment type="caution">
    <text evidence="2">The sequence shown here is derived from an EMBL/GenBank/DDBJ whole genome shotgun (WGS) entry which is preliminary data.</text>
</comment>
<dbReference type="EMBL" id="JAERSE020000004">
    <property type="protein sequence ID" value="MCA6068314.1"/>
    <property type="molecule type" value="Genomic_DNA"/>
</dbReference>
<evidence type="ECO:0000256" key="1">
    <source>
        <dbReference type="SAM" id="SignalP"/>
    </source>
</evidence>
<evidence type="ECO:0000313" key="3">
    <source>
        <dbReference type="Proteomes" id="UP000618240"/>
    </source>
</evidence>
<protein>
    <submittedName>
        <fullName evidence="2">Uncharacterized protein</fullName>
    </submittedName>
</protein>
<name>A0ABS8A2V3_9FLAO</name>
<gene>
    <name evidence="2" type="ORF">JI747_014070</name>
</gene>
<sequence>MRKLITIFAIFFVVITNAQTFDETVNYINNFLKEYPDVSWVPSSSSSAYFADRVIVTKNGKVTFMHTFSGGSEDSTGFFNVFDFQKFNESGEVLELWDSNNKRIGGFYRFPSNYISKIEKAFKHLQTLCTKEKDLFE</sequence>
<feature type="chain" id="PRO_5046387074" evidence="1">
    <location>
        <begin position="19"/>
        <end position="137"/>
    </location>
</feature>